<protein>
    <submittedName>
        <fullName evidence="2">F-box protein</fullName>
    </submittedName>
</protein>
<gene>
    <name evidence="2" type="ORF">L484_005992</name>
</gene>
<dbReference type="NCBIfam" id="TIGR01640">
    <property type="entry name" value="F_box_assoc_1"/>
    <property type="match status" value="1"/>
</dbReference>
<dbReference type="OrthoDB" id="1194603at2759"/>
<dbReference type="Gene3D" id="1.20.1280.50">
    <property type="match status" value="1"/>
</dbReference>
<evidence type="ECO:0000313" key="2">
    <source>
        <dbReference type="EMBL" id="EXB67543.1"/>
    </source>
</evidence>
<dbReference type="CDD" id="cd22157">
    <property type="entry name" value="F-box_AtFBW1-like"/>
    <property type="match status" value="1"/>
</dbReference>
<dbReference type="PANTHER" id="PTHR31672:SF13">
    <property type="entry name" value="F-BOX PROTEIN CPR30-LIKE"/>
    <property type="match status" value="1"/>
</dbReference>
<dbReference type="AlphaFoldDB" id="W9R4A6"/>
<dbReference type="STRING" id="981085.W9R4A6"/>
<organism evidence="2 3">
    <name type="scientific">Morus notabilis</name>
    <dbReference type="NCBI Taxonomy" id="981085"/>
    <lineage>
        <taxon>Eukaryota</taxon>
        <taxon>Viridiplantae</taxon>
        <taxon>Streptophyta</taxon>
        <taxon>Embryophyta</taxon>
        <taxon>Tracheophyta</taxon>
        <taxon>Spermatophyta</taxon>
        <taxon>Magnoliopsida</taxon>
        <taxon>eudicotyledons</taxon>
        <taxon>Gunneridae</taxon>
        <taxon>Pentapetalae</taxon>
        <taxon>rosids</taxon>
        <taxon>fabids</taxon>
        <taxon>Rosales</taxon>
        <taxon>Moraceae</taxon>
        <taxon>Moreae</taxon>
        <taxon>Morus</taxon>
    </lineage>
</organism>
<evidence type="ECO:0000259" key="1">
    <source>
        <dbReference type="SMART" id="SM00256"/>
    </source>
</evidence>
<evidence type="ECO:0000313" key="3">
    <source>
        <dbReference type="Proteomes" id="UP000030645"/>
    </source>
</evidence>
<dbReference type="PANTHER" id="PTHR31672">
    <property type="entry name" value="BNACNNG10540D PROTEIN"/>
    <property type="match status" value="1"/>
</dbReference>
<dbReference type="InterPro" id="IPR001810">
    <property type="entry name" value="F-box_dom"/>
</dbReference>
<dbReference type="InterPro" id="IPR017451">
    <property type="entry name" value="F-box-assoc_interact_dom"/>
</dbReference>
<dbReference type="InterPro" id="IPR006527">
    <property type="entry name" value="F-box-assoc_dom_typ1"/>
</dbReference>
<reference evidence="3" key="1">
    <citation type="submission" date="2013-01" db="EMBL/GenBank/DDBJ databases">
        <title>Draft Genome Sequence of a Mulberry Tree, Morus notabilis C.K. Schneid.</title>
        <authorList>
            <person name="He N."/>
            <person name="Zhao S."/>
        </authorList>
    </citation>
    <scope>NUCLEOTIDE SEQUENCE</scope>
</reference>
<dbReference type="EMBL" id="KE344565">
    <property type="protein sequence ID" value="EXB67543.1"/>
    <property type="molecule type" value="Genomic_DNA"/>
</dbReference>
<keyword evidence="3" id="KW-1185">Reference proteome</keyword>
<dbReference type="InterPro" id="IPR036047">
    <property type="entry name" value="F-box-like_dom_sf"/>
</dbReference>
<accession>W9R4A6</accession>
<sequence length="395" mass="45976">MMRDSNLPEDMVITEILPKLPVKSLMRFKCVSKKWFSLITNDPKFIAAHLQYHQSKNTKFFSIIERKHDPVWKYELGKFLVLNYESKDAIFDQTYLEKSYLSSNINNIVGSCNGLVCLSTFHMVNGTKIILWNPATREFRDIPDVTFPTDVFSASGPLGFGFDKNSKDYKLVRIMKSLSTNIYNYNVDQILLHPHVFTRGSNCWRSLKPVKGWIWNENRTVLVNGVLYWTGLTPQRESCIWSFNLRDEEFQTIEQLPADFGDVASDYRLALCKWKDSILAALTTPKHIGSDHYFWRMSSLNFSWTKLFIISGSLGYLNFCGVWMDQLLFEKDFVEPKVLQIWLCDPIKGSDRKVFEENDYKSEKWFYKLDCVAHDYVPSLVSVHTQPNNSHGLIN</sequence>
<dbReference type="Proteomes" id="UP000030645">
    <property type="component" value="Unassembled WGS sequence"/>
</dbReference>
<feature type="domain" description="F-box" evidence="1">
    <location>
        <begin position="7"/>
        <end position="48"/>
    </location>
</feature>
<dbReference type="InterPro" id="IPR050796">
    <property type="entry name" value="SCF_F-box_component"/>
</dbReference>
<dbReference type="KEGG" id="mnt:21389441"/>
<dbReference type="Pfam" id="PF00646">
    <property type="entry name" value="F-box"/>
    <property type="match status" value="1"/>
</dbReference>
<dbReference type="SMART" id="SM00256">
    <property type="entry name" value="FBOX"/>
    <property type="match status" value="1"/>
</dbReference>
<proteinExistence type="predicted"/>
<dbReference type="Pfam" id="PF07734">
    <property type="entry name" value="FBA_1"/>
    <property type="match status" value="1"/>
</dbReference>
<name>W9R4A6_9ROSA</name>
<dbReference type="SUPFAM" id="SSF81383">
    <property type="entry name" value="F-box domain"/>
    <property type="match status" value="1"/>
</dbReference>